<sequence>MNNDKLPKLTALTELHTGTLGKLPKQKGLNTNTGKSTTKTHKAKWIKLTKPNK</sequence>
<keyword evidence="3" id="KW-1185">Reference proteome</keyword>
<evidence type="ECO:0000256" key="1">
    <source>
        <dbReference type="SAM" id="MobiDB-lite"/>
    </source>
</evidence>
<organism evidence="2 3">
    <name type="scientific">Agarivorans albus MKT 106</name>
    <dbReference type="NCBI Taxonomy" id="1331007"/>
    <lineage>
        <taxon>Bacteria</taxon>
        <taxon>Pseudomonadati</taxon>
        <taxon>Pseudomonadota</taxon>
        <taxon>Gammaproteobacteria</taxon>
        <taxon>Alteromonadales</taxon>
        <taxon>Alteromonadaceae</taxon>
        <taxon>Agarivorans</taxon>
    </lineage>
</organism>
<evidence type="ECO:0000313" key="3">
    <source>
        <dbReference type="Proteomes" id="UP000014461"/>
    </source>
</evidence>
<name>R9PTB6_AGAAL</name>
<accession>R9PTB6</accession>
<reference evidence="2" key="1">
    <citation type="journal article" date="2013" name="Genome Announc.">
        <title>Draft Genome Sequence of Agarivorans albus Strain MKT 106T, an Agarolytic Marine Bacterium.</title>
        <authorList>
            <person name="Yasuike M."/>
            <person name="Nakamura Y."/>
            <person name="Kai W."/>
            <person name="Fujiwara A."/>
            <person name="Fukui Y."/>
            <person name="Satomi M."/>
            <person name="Sano M."/>
        </authorList>
    </citation>
    <scope>NUCLEOTIDE SEQUENCE [LARGE SCALE GENOMIC DNA]</scope>
</reference>
<feature type="compositionally biased region" description="Polar residues" evidence="1">
    <location>
        <begin position="28"/>
        <end position="37"/>
    </location>
</feature>
<proteinExistence type="predicted"/>
<dbReference type="AlphaFoldDB" id="R9PTB6"/>
<dbReference type="EMBL" id="BARX01000013">
    <property type="protein sequence ID" value="GAD02136.1"/>
    <property type="molecule type" value="Genomic_DNA"/>
</dbReference>
<comment type="caution">
    <text evidence="2">The sequence shown here is derived from an EMBL/GenBank/DDBJ whole genome shotgun (WGS) entry which is preliminary data.</text>
</comment>
<dbReference type="Proteomes" id="UP000014461">
    <property type="component" value="Unassembled WGS sequence"/>
</dbReference>
<gene>
    <name evidence="2" type="ORF">AALB_2216</name>
</gene>
<protein>
    <submittedName>
        <fullName evidence="2">Uncharacterized protein</fullName>
    </submittedName>
</protein>
<evidence type="ECO:0000313" key="2">
    <source>
        <dbReference type="EMBL" id="GAD02136.1"/>
    </source>
</evidence>
<feature type="region of interest" description="Disordered" evidence="1">
    <location>
        <begin position="20"/>
        <end position="42"/>
    </location>
</feature>